<evidence type="ECO:0000313" key="3">
    <source>
        <dbReference type="Proteomes" id="UP000184016"/>
    </source>
</evidence>
<dbReference type="AlphaFoldDB" id="A0A1M6Q1U8"/>
<feature type="compositionally biased region" description="Pro residues" evidence="1">
    <location>
        <begin position="137"/>
        <end position="156"/>
    </location>
</feature>
<feature type="region of interest" description="Disordered" evidence="1">
    <location>
        <begin position="82"/>
        <end position="178"/>
    </location>
</feature>
<proteinExistence type="predicted"/>
<accession>A0A1M6Q1U8</accession>
<sequence length="178" mass="20030">MAKAKTKQKGRLSPGVSQRLRKEAAHYHLTSEQFIRLCLRLSELMRQGLGNQTVDLSTLMPFLDSPLLSMMMRPLLQSFLENDSSTENDPSTPEKNSEHPWTQQNPQSGAPGATNGQPYSQRPLPPMYSPEAHLYPYPFPEMPQPGGWPHPQPTQPFPLQQPQQHPHPLAGQTGLFFP</sequence>
<gene>
    <name evidence="2" type="ORF">SAMN05443507_10927</name>
</gene>
<evidence type="ECO:0000313" key="2">
    <source>
        <dbReference type="EMBL" id="SHK14046.1"/>
    </source>
</evidence>
<evidence type="ECO:0000256" key="1">
    <source>
        <dbReference type="SAM" id="MobiDB-lite"/>
    </source>
</evidence>
<feature type="compositionally biased region" description="Low complexity" evidence="1">
    <location>
        <begin position="157"/>
        <end position="168"/>
    </location>
</feature>
<feature type="compositionally biased region" description="Polar residues" evidence="1">
    <location>
        <begin position="82"/>
        <end position="120"/>
    </location>
</feature>
<organism evidence="2 3">
    <name type="scientific">Alicyclobacillus tolerans</name>
    <dbReference type="NCBI Taxonomy" id="90970"/>
    <lineage>
        <taxon>Bacteria</taxon>
        <taxon>Bacillati</taxon>
        <taxon>Bacillota</taxon>
        <taxon>Bacilli</taxon>
        <taxon>Bacillales</taxon>
        <taxon>Alicyclobacillaceae</taxon>
        <taxon>Alicyclobacillus</taxon>
    </lineage>
</organism>
<dbReference type="Proteomes" id="UP000184016">
    <property type="component" value="Unassembled WGS sequence"/>
</dbReference>
<protein>
    <submittedName>
        <fullName evidence="2">Uncharacterized protein</fullName>
    </submittedName>
</protein>
<dbReference type="STRING" id="1830138.SAMN05443507_10927"/>
<dbReference type="EMBL" id="FRAF01000009">
    <property type="protein sequence ID" value="SHK14046.1"/>
    <property type="molecule type" value="Genomic_DNA"/>
</dbReference>
<name>A0A1M6Q1U8_9BACL</name>
<reference evidence="3" key="1">
    <citation type="submission" date="2016-11" db="EMBL/GenBank/DDBJ databases">
        <authorList>
            <person name="Varghese N."/>
            <person name="Submissions S."/>
        </authorList>
    </citation>
    <scope>NUCLEOTIDE SEQUENCE [LARGE SCALE GENOMIC DNA]</scope>
    <source>
        <strain evidence="3">USBA-503</strain>
    </source>
</reference>
<keyword evidence="3" id="KW-1185">Reference proteome</keyword>
<dbReference type="RefSeq" id="WP_072873759.1">
    <property type="nucleotide sequence ID" value="NZ_FRAF01000009.1"/>
</dbReference>